<protein>
    <submittedName>
        <fullName evidence="3">Uncharacterized protein (TIGR04222 family)</fullName>
    </submittedName>
</protein>
<dbReference type="InterPro" id="IPR026467">
    <property type="entry name" value="Ser/Gly_Cys_C_dom"/>
</dbReference>
<keyword evidence="2" id="KW-0812">Transmembrane</keyword>
<keyword evidence="4" id="KW-1185">Reference proteome</keyword>
<proteinExistence type="predicted"/>
<evidence type="ECO:0000256" key="1">
    <source>
        <dbReference type="SAM" id="MobiDB-lite"/>
    </source>
</evidence>
<feature type="region of interest" description="Disordered" evidence="1">
    <location>
        <begin position="279"/>
        <end position="307"/>
    </location>
</feature>
<evidence type="ECO:0000313" key="3">
    <source>
        <dbReference type="EMBL" id="MBA8953507.1"/>
    </source>
</evidence>
<keyword evidence="2" id="KW-0472">Membrane</keyword>
<gene>
    <name evidence="3" type="ORF">HNR61_005160</name>
</gene>
<dbReference type="NCBIfam" id="TIGR04222">
    <property type="entry name" value="near_uncomplex"/>
    <property type="match status" value="1"/>
</dbReference>
<dbReference type="AlphaFoldDB" id="A0A7W3LSP6"/>
<feature type="transmembrane region" description="Helical" evidence="2">
    <location>
        <begin position="167"/>
        <end position="187"/>
    </location>
</feature>
<feature type="transmembrane region" description="Helical" evidence="2">
    <location>
        <begin position="141"/>
        <end position="160"/>
    </location>
</feature>
<reference evidence="3 4" key="1">
    <citation type="submission" date="2020-08" db="EMBL/GenBank/DDBJ databases">
        <title>Genomic Encyclopedia of Type Strains, Phase IV (KMG-IV): sequencing the most valuable type-strain genomes for metagenomic binning, comparative biology and taxonomic classification.</title>
        <authorList>
            <person name="Goeker M."/>
        </authorList>
    </citation>
    <scope>NUCLEOTIDE SEQUENCE [LARGE SCALE GENOMIC DNA]</scope>
    <source>
        <strain evidence="3 4">DSM 44197</strain>
    </source>
</reference>
<accession>A0A7W3LSP6</accession>
<dbReference type="RefSeq" id="WP_182845707.1">
    <property type="nucleotide sequence ID" value="NZ_BAAALP010000078.1"/>
</dbReference>
<organism evidence="3 4">
    <name type="scientific">Actinomadura namibiensis</name>
    <dbReference type="NCBI Taxonomy" id="182080"/>
    <lineage>
        <taxon>Bacteria</taxon>
        <taxon>Bacillati</taxon>
        <taxon>Actinomycetota</taxon>
        <taxon>Actinomycetes</taxon>
        <taxon>Streptosporangiales</taxon>
        <taxon>Thermomonosporaceae</taxon>
        <taxon>Actinomadura</taxon>
    </lineage>
</organism>
<dbReference type="EMBL" id="JACJIA010000007">
    <property type="protein sequence ID" value="MBA8953507.1"/>
    <property type="molecule type" value="Genomic_DNA"/>
</dbReference>
<name>A0A7W3LSP6_ACTNM</name>
<keyword evidence="2" id="KW-1133">Transmembrane helix</keyword>
<comment type="caution">
    <text evidence="3">The sequence shown here is derived from an EMBL/GenBank/DDBJ whole genome shotgun (WGS) entry which is preliminary data.</text>
</comment>
<evidence type="ECO:0000313" key="4">
    <source>
        <dbReference type="Proteomes" id="UP000572680"/>
    </source>
</evidence>
<sequence length="307" mass="30734">MTPLLGLLVALALALTIARRWLAHRLLAGHPPARDPHPYEIAYLTGGGRHAVAAALLTLRLDGAVVAGPGGGLTAVADPRAATTPLDLAVHHAVRRAPATVARVTADPGVQQALESTREGLVRQGMVAPPSATRTLRSMSYVFYGILAAAFFVTVSSPIGERGGLRALLPLGLLVALFLLFGVLGGGERQRTRAADQVLKHVRNRHSHLDPRLAPSYPTYGIGAAAMGTALFGTAALMAVDPDFTQCAGLGRLLEMAGPDSSSGGIGYSGASCSSSAPVCSSGGGGSGSSCGGGGGGSGCGGGGSSS</sequence>
<feature type="compositionally biased region" description="Gly residues" evidence="1">
    <location>
        <begin position="282"/>
        <end position="307"/>
    </location>
</feature>
<evidence type="ECO:0000256" key="2">
    <source>
        <dbReference type="SAM" id="Phobius"/>
    </source>
</evidence>
<dbReference type="Proteomes" id="UP000572680">
    <property type="component" value="Unassembled WGS sequence"/>
</dbReference>